<comment type="caution">
    <text evidence="1">The sequence shown here is derived from an EMBL/GenBank/DDBJ whole genome shotgun (WGS) entry which is preliminary data.</text>
</comment>
<accession>A0ACC3NZP4</accession>
<organism evidence="1 2">
    <name type="scientific">Vermiconidia calcicola</name>
    <dbReference type="NCBI Taxonomy" id="1690605"/>
    <lineage>
        <taxon>Eukaryota</taxon>
        <taxon>Fungi</taxon>
        <taxon>Dikarya</taxon>
        <taxon>Ascomycota</taxon>
        <taxon>Pezizomycotina</taxon>
        <taxon>Dothideomycetes</taxon>
        <taxon>Dothideomycetidae</taxon>
        <taxon>Mycosphaerellales</taxon>
        <taxon>Extremaceae</taxon>
        <taxon>Vermiconidia</taxon>
    </lineage>
</organism>
<gene>
    <name evidence="1" type="ORF">LTR37_000380</name>
</gene>
<dbReference type="Proteomes" id="UP001281147">
    <property type="component" value="Unassembled WGS sequence"/>
</dbReference>
<proteinExistence type="predicted"/>
<reference evidence="1" key="1">
    <citation type="submission" date="2023-07" db="EMBL/GenBank/DDBJ databases">
        <title>Black Yeasts Isolated from many extreme environments.</title>
        <authorList>
            <person name="Coleine C."/>
            <person name="Stajich J.E."/>
            <person name="Selbmann L."/>
        </authorList>
    </citation>
    <scope>NUCLEOTIDE SEQUENCE</scope>
    <source>
        <strain evidence="1">CCFEE 5714</strain>
    </source>
</reference>
<protein>
    <submittedName>
        <fullName evidence="1">Uncharacterized protein</fullName>
    </submittedName>
</protein>
<keyword evidence="2" id="KW-1185">Reference proteome</keyword>
<dbReference type="EMBL" id="JAUTXU010000002">
    <property type="protein sequence ID" value="KAK3725410.1"/>
    <property type="molecule type" value="Genomic_DNA"/>
</dbReference>
<evidence type="ECO:0000313" key="1">
    <source>
        <dbReference type="EMBL" id="KAK3725410.1"/>
    </source>
</evidence>
<name>A0ACC3NZP4_9PEZI</name>
<sequence length="272" mass="30258">MVPIHLPSTMSKRRHSETEDEDGKEQVQAVIVDRQALEPEHSSTGTQHLGVEPTAFGDGTTIKSVSSGSNSDSESEEDPINAGNGKRVSAARSSVASRKATLPPPRKRRRLLSDELETSADPDEPVLRNSSPDGAPVSEHFTADFAKPAPARPLAHDPDARIAELEKEVEFLKQRNENQRSMLEENKKRFENSRDFIHERQDTIDELKKEVVAAKGQKSKASKMKDEADAKLKEADVKLKKIKRTLGEREEECARWEELVGMTLEEAEGSQD</sequence>
<evidence type="ECO:0000313" key="2">
    <source>
        <dbReference type="Proteomes" id="UP001281147"/>
    </source>
</evidence>